<evidence type="ECO:0000259" key="5">
    <source>
        <dbReference type="SMART" id="SM00903"/>
    </source>
</evidence>
<dbReference type="InterPro" id="IPR012349">
    <property type="entry name" value="Split_barrel_FMN-bd"/>
</dbReference>
<sequence>MSKLTWNPGTLLAPVPPAMVTCGTLERPNLLTIAWTGIVNTHPAMTYISVRPSRHSYGLIRDSGEFVINLTTAALVRACDYCGVRSGSKEDKLAACGLTVEPASKVSAPLLAQSPLSLECRVKQVLALGSHDMFLAEIVAMDVDPALVDTAGKLHLERAGLAAYAHGAYYELGRRLGTFGYSVARRPAGRGAKRTAKRSSGGTRRKP</sequence>
<evidence type="ECO:0000256" key="4">
    <source>
        <dbReference type="SAM" id="MobiDB-lite"/>
    </source>
</evidence>
<keyword evidence="7" id="KW-1185">Reference proteome</keyword>
<protein>
    <submittedName>
        <fullName evidence="6">Flavin reductase family protein</fullName>
    </submittedName>
</protein>
<dbReference type="GO" id="GO:0016646">
    <property type="term" value="F:oxidoreductase activity, acting on the CH-NH group of donors, NAD or NADP as acceptor"/>
    <property type="evidence" value="ECO:0007669"/>
    <property type="project" value="UniProtKB-ARBA"/>
</dbReference>
<evidence type="ECO:0000313" key="6">
    <source>
        <dbReference type="EMBL" id="MBC8546441.1"/>
    </source>
</evidence>
<comment type="caution">
    <text evidence="6">The sequence shown here is derived from an EMBL/GenBank/DDBJ whole genome shotgun (WGS) entry which is preliminary data.</text>
</comment>
<evidence type="ECO:0000256" key="3">
    <source>
        <dbReference type="ARBA" id="ARBA00038054"/>
    </source>
</evidence>
<comment type="similarity">
    <text evidence="3">Belongs to the flavoredoxin family.</text>
</comment>
<evidence type="ECO:0000313" key="7">
    <source>
        <dbReference type="Proteomes" id="UP000653127"/>
    </source>
</evidence>
<dbReference type="Gene3D" id="2.30.110.10">
    <property type="entry name" value="Electron Transport, Fmn-binding Protein, Chain A"/>
    <property type="match status" value="1"/>
</dbReference>
<dbReference type="Pfam" id="PF01613">
    <property type="entry name" value="Flavin_Reduct"/>
    <property type="match status" value="1"/>
</dbReference>
<feature type="domain" description="Flavin reductase like" evidence="5">
    <location>
        <begin position="12"/>
        <end position="156"/>
    </location>
</feature>
<evidence type="ECO:0000256" key="1">
    <source>
        <dbReference type="ARBA" id="ARBA00001917"/>
    </source>
</evidence>
<dbReference type="SMART" id="SM00903">
    <property type="entry name" value="Flavin_Reduct"/>
    <property type="match status" value="1"/>
</dbReference>
<dbReference type="InterPro" id="IPR002563">
    <property type="entry name" value="Flavin_Rdtase-like_dom"/>
</dbReference>
<dbReference type="EMBL" id="JACRST010000005">
    <property type="protein sequence ID" value="MBC8546441.1"/>
    <property type="molecule type" value="Genomic_DNA"/>
</dbReference>
<dbReference type="Proteomes" id="UP000653127">
    <property type="component" value="Unassembled WGS sequence"/>
</dbReference>
<organism evidence="6 7">
    <name type="scientific">Ligaoa zhengdingensis</name>
    <dbReference type="NCBI Taxonomy" id="2763658"/>
    <lineage>
        <taxon>Bacteria</taxon>
        <taxon>Bacillati</taxon>
        <taxon>Bacillota</taxon>
        <taxon>Clostridia</taxon>
        <taxon>Eubacteriales</taxon>
        <taxon>Oscillospiraceae</taxon>
        <taxon>Ligaoa</taxon>
    </lineage>
</organism>
<gene>
    <name evidence="6" type="ORF">H8711_05775</name>
</gene>
<name>A0A926I4N8_9FIRM</name>
<dbReference type="AlphaFoldDB" id="A0A926I4N8"/>
<evidence type="ECO:0000256" key="2">
    <source>
        <dbReference type="ARBA" id="ARBA00022630"/>
    </source>
</evidence>
<dbReference type="PANTHER" id="PTHR43567">
    <property type="entry name" value="FLAVOREDOXIN-RELATED-RELATED"/>
    <property type="match status" value="1"/>
</dbReference>
<reference evidence="6" key="1">
    <citation type="submission" date="2020-08" db="EMBL/GenBank/DDBJ databases">
        <title>Genome public.</title>
        <authorList>
            <person name="Liu C."/>
            <person name="Sun Q."/>
        </authorList>
    </citation>
    <scope>NUCLEOTIDE SEQUENCE</scope>
    <source>
        <strain evidence="6">NSJ-31</strain>
    </source>
</reference>
<feature type="region of interest" description="Disordered" evidence="4">
    <location>
        <begin position="188"/>
        <end position="207"/>
    </location>
</feature>
<dbReference type="SUPFAM" id="SSF50475">
    <property type="entry name" value="FMN-binding split barrel"/>
    <property type="match status" value="1"/>
</dbReference>
<dbReference type="PANTHER" id="PTHR43567:SF1">
    <property type="entry name" value="FLAVOREDOXIN"/>
    <property type="match status" value="1"/>
</dbReference>
<proteinExistence type="inferred from homology"/>
<dbReference type="GO" id="GO:0010181">
    <property type="term" value="F:FMN binding"/>
    <property type="evidence" value="ECO:0007669"/>
    <property type="project" value="InterPro"/>
</dbReference>
<comment type="cofactor">
    <cofactor evidence="1">
        <name>FMN</name>
        <dbReference type="ChEBI" id="CHEBI:58210"/>
    </cofactor>
</comment>
<keyword evidence="2" id="KW-0285">Flavoprotein</keyword>
<accession>A0A926I4N8</accession>
<dbReference type="InterPro" id="IPR052174">
    <property type="entry name" value="Flavoredoxin"/>
</dbReference>
<dbReference type="RefSeq" id="WP_249282519.1">
    <property type="nucleotide sequence ID" value="NZ_JACRST010000005.1"/>
</dbReference>